<evidence type="ECO:0000259" key="1">
    <source>
        <dbReference type="Pfam" id="PF01408"/>
    </source>
</evidence>
<dbReference type="GO" id="GO:0006740">
    <property type="term" value="P:NADPH regeneration"/>
    <property type="evidence" value="ECO:0000318"/>
    <property type="project" value="GO_Central"/>
</dbReference>
<organism evidence="2 3">
    <name type="scientific">Batrachochytrium dendrobatidis (strain JAM81 / FGSC 10211)</name>
    <name type="common">Frog chytrid fungus</name>
    <dbReference type="NCBI Taxonomy" id="684364"/>
    <lineage>
        <taxon>Eukaryota</taxon>
        <taxon>Fungi</taxon>
        <taxon>Fungi incertae sedis</taxon>
        <taxon>Chytridiomycota</taxon>
        <taxon>Chytridiomycota incertae sedis</taxon>
        <taxon>Chytridiomycetes</taxon>
        <taxon>Rhizophydiales</taxon>
        <taxon>Rhizophydiales incertae sedis</taxon>
        <taxon>Batrachochytrium</taxon>
    </lineage>
</organism>
<dbReference type="Gene3D" id="3.30.360.10">
    <property type="entry name" value="Dihydrodipicolinate Reductase, domain 2"/>
    <property type="match status" value="1"/>
</dbReference>
<dbReference type="OrthoDB" id="2127032at2759"/>
<dbReference type="SUPFAM" id="SSF51735">
    <property type="entry name" value="NAD(P)-binding Rossmann-fold domains"/>
    <property type="match status" value="1"/>
</dbReference>
<dbReference type="AlphaFoldDB" id="F4P886"/>
<protein>
    <recommendedName>
        <fullName evidence="1">Gfo/Idh/MocA-like oxidoreductase N-terminal domain-containing protein</fullName>
    </recommendedName>
</protein>
<dbReference type="RefSeq" id="XP_006680823.1">
    <property type="nucleotide sequence ID" value="XM_006680760.1"/>
</dbReference>
<dbReference type="PANTHER" id="PTHR42840">
    <property type="entry name" value="NAD(P)-BINDING ROSSMANN-FOLD SUPERFAMILY PROTEIN-RELATED"/>
    <property type="match status" value="1"/>
</dbReference>
<dbReference type="InterPro" id="IPR036291">
    <property type="entry name" value="NAD(P)-bd_dom_sf"/>
</dbReference>
<dbReference type="FunFam" id="3.30.360.10:FF:000030">
    <property type="entry name" value="NAD binding Rossmann fold oxidoreductase"/>
    <property type="match status" value="1"/>
</dbReference>
<reference evidence="2 3" key="1">
    <citation type="submission" date="2009-12" db="EMBL/GenBank/DDBJ databases">
        <title>The draft genome of Batrachochytrium dendrobatidis.</title>
        <authorList>
            <consortium name="US DOE Joint Genome Institute (JGI-PGF)"/>
            <person name="Kuo A."/>
            <person name="Salamov A."/>
            <person name="Schmutz J."/>
            <person name="Lucas S."/>
            <person name="Pitluck S."/>
            <person name="Rosenblum E."/>
            <person name="Stajich J."/>
            <person name="Eisen M."/>
            <person name="Grigoriev I.V."/>
        </authorList>
    </citation>
    <scope>NUCLEOTIDE SEQUENCE [LARGE SCALE GENOMIC DNA]</scope>
    <source>
        <strain evidence="3">JAM81 / FGSC 10211</strain>
    </source>
</reference>
<sequence>MELNSTMASKLNVLMVGTGEYTTGYVYDGASVSDKKIGVVGLVLYDMRRKGKADWLGMVGTTGRKNAGLKSHLQQQIAHVYKDMDVTTEFFPSDSVEYSPTEYKTAMDRMQPGDAVTIFTPDDTHFDIALYAIRRKLHVLIAKPAVKTVEHHKILISEAQKYNVLVVVEFHKRFDPIYSDARERIRGLGDFGFFSSYMSQPKFQLHTFKSWAGKSSDISYYLNAHHIDMHVWSLQGRARPISVTASAAGGVAVDTPYNCAPGTMDTITLMVKWENLESGNPGTAVYTSSWSAPKAEVHSQQRFFYMGHKGEIRIDQAHRGYEVATDATGYASVNPLFMRYTPDARGYYGGQQGYGHQSIEAWADACLKIKNGDASPQDYTGVLPTIGDTVMVTAVLEAGFKSLQNNGMTVMIDLES</sequence>
<dbReference type="EMBL" id="GL882888">
    <property type="protein sequence ID" value="EGF78763.1"/>
    <property type="molecule type" value="Genomic_DNA"/>
</dbReference>
<dbReference type="GeneID" id="18241358"/>
<dbReference type="GO" id="GO:0000166">
    <property type="term" value="F:nucleotide binding"/>
    <property type="evidence" value="ECO:0007669"/>
    <property type="project" value="InterPro"/>
</dbReference>
<proteinExistence type="predicted"/>
<evidence type="ECO:0000313" key="3">
    <source>
        <dbReference type="Proteomes" id="UP000007241"/>
    </source>
</evidence>
<dbReference type="SUPFAM" id="SSF55347">
    <property type="entry name" value="Glyceraldehyde-3-phosphate dehydrogenase-like, C-terminal domain"/>
    <property type="match status" value="1"/>
</dbReference>
<name>F4P886_BATDJ</name>
<accession>F4P886</accession>
<dbReference type="HOGENOM" id="CLU_039854_1_0_1"/>
<evidence type="ECO:0000313" key="2">
    <source>
        <dbReference type="EMBL" id="EGF78763.1"/>
    </source>
</evidence>
<gene>
    <name evidence="2" type="ORF">BATDEDRAFT_37276</name>
</gene>
<dbReference type="Proteomes" id="UP000007241">
    <property type="component" value="Unassembled WGS sequence"/>
</dbReference>
<keyword evidence="3" id="KW-1185">Reference proteome</keyword>
<feature type="domain" description="Gfo/Idh/MocA-like oxidoreductase N-terminal" evidence="1">
    <location>
        <begin position="58"/>
        <end position="170"/>
    </location>
</feature>
<dbReference type="Gene3D" id="3.40.50.720">
    <property type="entry name" value="NAD(P)-binding Rossmann-like Domain"/>
    <property type="match status" value="1"/>
</dbReference>
<dbReference type="GO" id="GO:0016491">
    <property type="term" value="F:oxidoreductase activity"/>
    <property type="evidence" value="ECO:0000318"/>
    <property type="project" value="GO_Central"/>
</dbReference>
<dbReference type="InParanoid" id="F4P886"/>
<dbReference type="OMA" id="FFNAWMS"/>
<dbReference type="PANTHER" id="PTHR42840:SF6">
    <property type="entry name" value="BINDING ROSSMANN FOLD OXIDOREDUCTASE, PUTATIVE (AFU_ORTHOLOGUE AFUA_3G11930)-RELATED"/>
    <property type="match status" value="1"/>
</dbReference>
<dbReference type="Pfam" id="PF01408">
    <property type="entry name" value="GFO_IDH_MocA"/>
    <property type="match status" value="1"/>
</dbReference>
<dbReference type="STRING" id="684364.F4P886"/>
<dbReference type="InterPro" id="IPR000683">
    <property type="entry name" value="Gfo/Idh/MocA-like_OxRdtase_N"/>
</dbReference>